<evidence type="ECO:0000256" key="2">
    <source>
        <dbReference type="SAM" id="MobiDB-lite"/>
    </source>
</evidence>
<dbReference type="eggNOG" id="ENOG502SG58">
    <property type="taxonomic scope" value="Eukaryota"/>
</dbReference>
<feature type="region of interest" description="Disordered" evidence="2">
    <location>
        <begin position="918"/>
        <end position="938"/>
    </location>
</feature>
<evidence type="ECO:0000313" key="3">
    <source>
        <dbReference type="EMBL" id="CCX06130.1"/>
    </source>
</evidence>
<feature type="compositionally biased region" description="Low complexity" evidence="2">
    <location>
        <begin position="578"/>
        <end position="588"/>
    </location>
</feature>
<dbReference type="Proteomes" id="UP000018144">
    <property type="component" value="Unassembled WGS sequence"/>
</dbReference>
<gene>
    <name evidence="3" type="ORF">PCON_05717</name>
</gene>
<sequence length="1275" mass="141678">MKRSFASVVKGEQSKHIPARGNAQPTDKVYSHSPNKGNSHHLDTLFLTTYSLTWAIWDVYFYNITTEKESIVRPVQFENDLIQVLNELIVNTNIERSVIRKLYNESNRISNEVHQLKVTLEESPRIQGNTGFLLSLIGDPMAKIRESIQMLIKQLPDHDHRNKDGLSLPQAIAFDIAVYRNCICKHNGVANHLKDKLTQTANTVKKILEEEYMGFQKRFYSLLKQFNTLSRDVFSLYRASISRTRPSSQDSLLEARHDAISHGVCGLQDSIAKFIDNKDEAWEGGFNRFANSVISELHAIIMYPSSVAFTIILTPLVETLWFCVKIQNAISKRAEPFLKELQKLMQCRSTVWKGKSEDGLRKLGNWWWQVATVNRKPEKTQRLYPFKFALNINQASQTTGQPGGSNAAKMQHKKQQRKINSPPHVVSPTKNQTTSPKRGGKILDESKTSVTPGNEAASHNGTKALSEILYDAESEATSETISETASDNTSKGATGKKNRERRKKKAKSKNPPITPNASQTVASSETTAPEVQPQNIPQDTWTTVTSSKNTNPNVQSKNIKQNPQPISTSSKAAKSFQTTPPSLPISTTSETSWAEIASYRSIPPESPMYPQTSEVESAEKAATATRTAKFKAAMELKDAEAKLHEAKMAVMAAKNLELAKAAEERKAKEALELAKAKEVKETEKAKKVAEAKREKVAAEMKAELELKAAEAKKEKEAQDAQKAAGAKKVVNSMKSPKDWPVFIPARSKVSMVRPPGVDTHKTESSIQVPLKARRDEVVRSKPCLEKLIRKDIRPACSNGITGGKDNGMRFPTIEKLVSNELDIDVKAILSQEISIQEKPLCNTLLRAPMELVQEKLADETPSQETPSLDTPSLDTPSLDTPSLDTPSLDAPSLDTPSLDTPSLDSLEETADYSIRGDGLEVASMPPDQPIQSEQLWLGPKNLKTPEELERWNSIQKQIDELQRKQNQIIRKRVSGDDESQSTLNHGSSLGSESEEDTSCKDKTRPREDHGFVNDSGFEESQHSESEATEELDQQPEITKLEEPEDVTNVNELEETDQQTETQRPEEPGEESQITKYQNPKAQNAEHFGSDVIAPYNPLVLKETQVEKDLNGPAVCESTVKTEHDSVQDEVRKTEDQNPRMGCVGPRTRRASCSSLPGAERPVVWKCCTGECACGCSKVQRAVSEPSVSPRPSFSTPIPSQTKKGLESQKPSNEAQIPKTQSPSRQQDKHQKPKLKLNLAKKGSKPNAPQIAPDKKEPSVAWSKKNIEDEASKAKN</sequence>
<feature type="region of interest" description="Disordered" evidence="2">
    <location>
        <begin position="1179"/>
        <end position="1275"/>
    </location>
</feature>
<name>U4KXE1_PYROM</name>
<feature type="region of interest" description="Disordered" evidence="2">
    <location>
        <begin position="1117"/>
        <end position="1155"/>
    </location>
</feature>
<evidence type="ECO:0000313" key="4">
    <source>
        <dbReference type="Proteomes" id="UP000018144"/>
    </source>
</evidence>
<accession>U4KXE1</accession>
<proteinExistence type="predicted"/>
<feature type="region of interest" description="Disordered" evidence="2">
    <location>
        <begin position="396"/>
        <end position="462"/>
    </location>
</feature>
<keyword evidence="4" id="KW-1185">Reference proteome</keyword>
<protein>
    <submittedName>
        <fullName evidence="3">Uncharacterized protein</fullName>
    </submittedName>
</protein>
<feature type="compositionally biased region" description="Polar residues" evidence="2">
    <location>
        <begin position="515"/>
        <end position="577"/>
    </location>
</feature>
<reference evidence="3 4" key="1">
    <citation type="journal article" date="2013" name="PLoS Genet.">
        <title>The genome and development-dependent transcriptomes of Pyronema confluens: a window into fungal evolution.</title>
        <authorList>
            <person name="Traeger S."/>
            <person name="Altegoer F."/>
            <person name="Freitag M."/>
            <person name="Gabaldon T."/>
            <person name="Kempken F."/>
            <person name="Kumar A."/>
            <person name="Marcet-Houben M."/>
            <person name="Poggeler S."/>
            <person name="Stajich J.E."/>
            <person name="Nowrousian M."/>
        </authorList>
    </citation>
    <scope>NUCLEOTIDE SEQUENCE [LARGE SCALE GENOMIC DNA]</scope>
    <source>
        <strain evidence="4">CBS 100304</strain>
        <tissue evidence="3">Vegetative mycelium</tissue>
    </source>
</reference>
<feature type="compositionally biased region" description="Polar residues" evidence="2">
    <location>
        <begin position="448"/>
        <end position="462"/>
    </location>
</feature>
<dbReference type="OMA" id="HMESENV"/>
<feature type="region of interest" description="Disordered" evidence="2">
    <location>
        <begin position="969"/>
        <end position="1087"/>
    </location>
</feature>
<feature type="compositionally biased region" description="Basic and acidic residues" evidence="2">
    <location>
        <begin position="1264"/>
        <end position="1275"/>
    </location>
</feature>
<feature type="coiled-coil region" evidence="1">
    <location>
        <begin position="636"/>
        <end position="726"/>
    </location>
</feature>
<feature type="region of interest" description="Disordered" evidence="2">
    <location>
        <begin position="857"/>
        <end position="905"/>
    </location>
</feature>
<dbReference type="STRING" id="1076935.U4KXE1"/>
<feature type="compositionally biased region" description="Basic residues" evidence="2">
    <location>
        <begin position="494"/>
        <end position="508"/>
    </location>
</feature>
<feature type="compositionally biased region" description="Polar residues" evidence="2">
    <location>
        <begin position="894"/>
        <end position="903"/>
    </location>
</feature>
<dbReference type="EMBL" id="HF935280">
    <property type="protein sequence ID" value="CCX06130.1"/>
    <property type="molecule type" value="Genomic_DNA"/>
</dbReference>
<feature type="compositionally biased region" description="Basic and acidic residues" evidence="2">
    <location>
        <begin position="997"/>
        <end position="1011"/>
    </location>
</feature>
<feature type="compositionally biased region" description="Polar residues" evidence="2">
    <location>
        <begin position="1185"/>
        <end position="1224"/>
    </location>
</feature>
<feature type="compositionally biased region" description="Basic and acidic residues" evidence="2">
    <location>
        <begin position="1119"/>
        <end position="1137"/>
    </location>
</feature>
<keyword evidence="1" id="KW-0175">Coiled coil</keyword>
<feature type="compositionally biased region" description="Low complexity" evidence="2">
    <location>
        <begin position="477"/>
        <end position="486"/>
    </location>
</feature>
<organism evidence="3 4">
    <name type="scientific">Pyronema omphalodes (strain CBS 100304)</name>
    <name type="common">Pyronema confluens</name>
    <dbReference type="NCBI Taxonomy" id="1076935"/>
    <lineage>
        <taxon>Eukaryota</taxon>
        <taxon>Fungi</taxon>
        <taxon>Dikarya</taxon>
        <taxon>Ascomycota</taxon>
        <taxon>Pezizomycotina</taxon>
        <taxon>Pezizomycetes</taxon>
        <taxon>Pezizales</taxon>
        <taxon>Pyronemataceae</taxon>
        <taxon>Pyronema</taxon>
    </lineage>
</organism>
<feature type="region of interest" description="Disordered" evidence="2">
    <location>
        <begin position="474"/>
        <end position="588"/>
    </location>
</feature>
<feature type="compositionally biased region" description="Polar residues" evidence="2">
    <location>
        <begin position="1071"/>
        <end position="1081"/>
    </location>
</feature>
<dbReference type="OrthoDB" id="9838243at2759"/>
<feature type="compositionally biased region" description="Polar residues" evidence="2">
    <location>
        <begin position="860"/>
        <end position="885"/>
    </location>
</feature>
<feature type="compositionally biased region" description="Polar residues" evidence="2">
    <location>
        <begin position="980"/>
        <end position="991"/>
    </location>
</feature>
<dbReference type="AlphaFoldDB" id="U4KXE1"/>
<evidence type="ECO:0000256" key="1">
    <source>
        <dbReference type="SAM" id="Coils"/>
    </source>
</evidence>
<feature type="region of interest" description="Disordered" evidence="2">
    <location>
        <begin position="1"/>
        <end position="35"/>
    </location>
</feature>